<dbReference type="Gene3D" id="3.40.50.300">
    <property type="entry name" value="P-loop containing nucleotide triphosphate hydrolases"/>
    <property type="match status" value="1"/>
</dbReference>
<accession>A0ABM1MG81</accession>
<proteinExistence type="inferred from homology"/>
<feature type="compositionally biased region" description="Polar residues" evidence="3">
    <location>
        <begin position="56"/>
        <end position="74"/>
    </location>
</feature>
<dbReference type="InterPro" id="IPR027417">
    <property type="entry name" value="P-loop_NTPase"/>
</dbReference>
<feature type="region of interest" description="Disordered" evidence="3">
    <location>
        <begin position="335"/>
        <end position="378"/>
    </location>
</feature>
<evidence type="ECO:0000256" key="1">
    <source>
        <dbReference type="ARBA" id="ARBA00008846"/>
    </source>
</evidence>
<dbReference type="InterPro" id="IPR051641">
    <property type="entry name" value="RGK_GTP-binding_reg"/>
</dbReference>
<feature type="compositionally biased region" description="Polar residues" evidence="3">
    <location>
        <begin position="92"/>
        <end position="110"/>
    </location>
</feature>
<gene>
    <name evidence="5" type="primary">LOC108560519</name>
</gene>
<dbReference type="PROSITE" id="PS51419">
    <property type="entry name" value="RAB"/>
    <property type="match status" value="1"/>
</dbReference>
<feature type="compositionally biased region" description="Low complexity" evidence="3">
    <location>
        <begin position="335"/>
        <end position="360"/>
    </location>
</feature>
<organism evidence="4 5">
    <name type="scientific">Nicrophorus vespilloides</name>
    <name type="common">Boreal carrion beetle</name>
    <dbReference type="NCBI Taxonomy" id="110193"/>
    <lineage>
        <taxon>Eukaryota</taxon>
        <taxon>Metazoa</taxon>
        <taxon>Ecdysozoa</taxon>
        <taxon>Arthropoda</taxon>
        <taxon>Hexapoda</taxon>
        <taxon>Insecta</taxon>
        <taxon>Pterygota</taxon>
        <taxon>Neoptera</taxon>
        <taxon>Endopterygota</taxon>
        <taxon>Coleoptera</taxon>
        <taxon>Polyphaga</taxon>
        <taxon>Staphyliniformia</taxon>
        <taxon>Silphidae</taxon>
        <taxon>Nicrophorinae</taxon>
        <taxon>Nicrophorus</taxon>
    </lineage>
</organism>
<evidence type="ECO:0000313" key="5">
    <source>
        <dbReference type="RefSeq" id="XP_017773581.1"/>
    </source>
</evidence>
<evidence type="ECO:0000256" key="3">
    <source>
        <dbReference type="SAM" id="MobiDB-lite"/>
    </source>
</evidence>
<dbReference type="PROSITE" id="PS51421">
    <property type="entry name" value="RAS"/>
    <property type="match status" value="1"/>
</dbReference>
<dbReference type="InterPro" id="IPR001806">
    <property type="entry name" value="Small_GTPase"/>
</dbReference>
<dbReference type="Pfam" id="PF00071">
    <property type="entry name" value="Ras"/>
    <property type="match status" value="1"/>
</dbReference>
<sequence length="606" mass="67751">MKKTKIFRNASLQSSRENSPHRSNSSLPSPSPSPIPNRSSANNVNPNDNYLLESIPSISPTHSQMTPLLSPSDHSYNIQMLPRIPRYLPQEPGTSAGSGNFFNFNVQSTKPRGRKYTEEKYQNTVTDSIPSLEYSSTKKYPNGDYQDIEYKICSSTDTESYGSTSKEKLRSNSQTNPVYEQRYGSHRSMSESRCKSRSASRHRKSTSNLTDSTDEAVTTSTLLRKSCSPGRRRSGKKGLAYLASRRGSRDSVVSRDTSNDPNVSEEVIAPLNFHNTNRGRQRRTSNFLELPVPDHERPRVSSLPEKAFNPRDNEDLYKLRTFSITDKGNVVSRGDSIISRRSRSNTSVNSSVSRPSNRGGDSCCGSASHTIDSSSFETPEEVASPNYRVVLLGDVGVGKTSLVTQFMTSEYMNGYDASLDDDFGERSVSILLDGEESEMTFIDHPTTEMSVENCLSTYEPHACIVVYSIVSKLSFDYAEETLDYLWQEDYIQEKSVVIVGNKADLVRSRVITVEDGKILAVTRSCKFIETSSGIQHNVDELLVGVLKQIRLREDRDRKNAIAGGKNKYKLYGSSINMNVARDVLHKLCLKDTKRSKSKSCQNLHVL</sequence>
<feature type="region of interest" description="Disordered" evidence="3">
    <location>
        <begin position="90"/>
        <end position="122"/>
    </location>
</feature>
<dbReference type="PANTHER" id="PTHR45775">
    <property type="entry name" value="RAD, GEM/KIR FAMILY MEMBER 2, ISOFORM C"/>
    <property type="match status" value="1"/>
</dbReference>
<name>A0ABM1MG81_NICVS</name>
<feature type="region of interest" description="Disordered" evidence="3">
    <location>
        <begin position="277"/>
        <end position="308"/>
    </location>
</feature>
<feature type="region of interest" description="Disordered" evidence="3">
    <location>
        <begin position="157"/>
        <end position="263"/>
    </location>
</feature>
<dbReference type="PRINTS" id="PR00449">
    <property type="entry name" value="RASTRNSFRMNG"/>
</dbReference>
<protein>
    <submittedName>
        <fullName evidence="5">Uncharacterized protein LOC108560519</fullName>
    </submittedName>
</protein>
<reference evidence="5" key="1">
    <citation type="submission" date="2025-08" db="UniProtKB">
        <authorList>
            <consortium name="RefSeq"/>
        </authorList>
    </citation>
    <scope>IDENTIFICATION</scope>
    <source>
        <tissue evidence="5">Whole Larva</tissue>
    </source>
</reference>
<dbReference type="SMART" id="SM00173">
    <property type="entry name" value="RAS"/>
    <property type="match status" value="1"/>
</dbReference>
<dbReference type="Proteomes" id="UP000695000">
    <property type="component" value="Unplaced"/>
</dbReference>
<evidence type="ECO:0000256" key="2">
    <source>
        <dbReference type="ARBA" id="ARBA00022553"/>
    </source>
</evidence>
<dbReference type="RefSeq" id="XP_017773581.1">
    <property type="nucleotide sequence ID" value="XM_017918092.1"/>
</dbReference>
<dbReference type="GeneID" id="108560519"/>
<feature type="region of interest" description="Disordered" evidence="3">
    <location>
        <begin position="1"/>
        <end position="74"/>
    </location>
</feature>
<keyword evidence="4" id="KW-1185">Reference proteome</keyword>
<keyword evidence="2" id="KW-0597">Phosphoprotein</keyword>
<dbReference type="SMART" id="SM00175">
    <property type="entry name" value="RAB"/>
    <property type="match status" value="1"/>
</dbReference>
<feature type="compositionally biased region" description="Polar residues" evidence="3">
    <location>
        <begin position="206"/>
        <end position="223"/>
    </location>
</feature>
<dbReference type="PANTHER" id="PTHR45775:SF6">
    <property type="entry name" value="RAD, GEM_KIR FAMILY MEMBER 2, ISOFORM C"/>
    <property type="match status" value="1"/>
</dbReference>
<evidence type="ECO:0000313" key="4">
    <source>
        <dbReference type="Proteomes" id="UP000695000"/>
    </source>
</evidence>
<feature type="compositionally biased region" description="Basic residues" evidence="3">
    <location>
        <begin position="195"/>
        <end position="205"/>
    </location>
</feature>
<comment type="similarity">
    <text evidence="1">Belongs to the small GTPase superfamily. RGK family.</text>
</comment>
<dbReference type="SUPFAM" id="SSF52540">
    <property type="entry name" value="P-loop containing nucleoside triphosphate hydrolases"/>
    <property type="match status" value="1"/>
</dbReference>
<feature type="compositionally biased region" description="Polar residues" evidence="3">
    <location>
        <begin position="365"/>
        <end position="377"/>
    </location>
</feature>